<proteinExistence type="predicted"/>
<accession>A0A4Y3WE13</accession>
<organism evidence="1 2">
    <name type="scientific">Nitrobacter winogradskyi</name>
    <name type="common">Nitrobacter agilis</name>
    <dbReference type="NCBI Taxonomy" id="913"/>
    <lineage>
        <taxon>Bacteria</taxon>
        <taxon>Pseudomonadati</taxon>
        <taxon>Pseudomonadota</taxon>
        <taxon>Alphaproteobacteria</taxon>
        <taxon>Hyphomicrobiales</taxon>
        <taxon>Nitrobacteraceae</taxon>
        <taxon>Nitrobacter</taxon>
    </lineage>
</organism>
<dbReference type="PANTHER" id="PTHR35399">
    <property type="entry name" value="SLR8030 PROTEIN"/>
    <property type="match status" value="1"/>
</dbReference>
<dbReference type="AlphaFoldDB" id="A0A4Y3WE13"/>
<evidence type="ECO:0000313" key="2">
    <source>
        <dbReference type="Proteomes" id="UP000318825"/>
    </source>
</evidence>
<dbReference type="Proteomes" id="UP000318825">
    <property type="component" value="Unassembled WGS sequence"/>
</dbReference>
<dbReference type="PANTHER" id="PTHR35399:SF2">
    <property type="entry name" value="DUF839 DOMAIN-CONTAINING PROTEIN"/>
    <property type="match status" value="1"/>
</dbReference>
<sequence>MSPKLSQTIEIVSGDGGDEPPCLEIGNPRFGDLVTRRLKRRDVLAGGLATALAVLFVRPDDATSGESRLDFKPVPISRADGVAVPEGYRVQVILPWGEPILGRLPAFTVDNSGEDQAMQVGSHHDGMHFFAINGCSDDGLLVINHEYVEPRLMHVSASGLKLGAEDSYLIDGRRQADDVLKEMNAHGVSVVRIRREVDGRWVTVADPRNRRITALTPMELAGPVRGSGFVTTKYSPEGTRVRGTLSNCASGATPWNTYLAAEENWALYFRNDDKKDGKPDQPREHSQYQVPRGKTHYHWELADIGDDAFVRFDASRKAPSSAEDYRNEPNAFGWMVEIDPFRPDAVPVKRTALGRFAHEGVVFAPATEGKPLVCYSGDDAIFQFIYKFVSAKPYSKADAGGHLLDDGTLYVARFNDDGTGDWLALAIGQNGLTSENGFSSQAEVLINTRAAAKHVGATRMDRPESGAVEPMTGAVYFSLTNNVKRKPDEVDQANPRAENYFGHIVRWTEEKADHAATRFRWDLFVIGGDQASGRDLTGHSLDENNLFACPDGLWFDAGGRLWIQTDISDRALNKGYYEPFGNNAMLCADPQTGEIRRFLTGPLGQEITGVTTTPDGRTMFVNVQHPGAHTSADEFAQGRLGSHWPLGGSAVPRSATLVITREDGGIVGA</sequence>
<comment type="caution">
    <text evidence="1">The sequence shown here is derived from an EMBL/GenBank/DDBJ whole genome shotgun (WGS) entry which is preliminary data.</text>
</comment>
<protein>
    <recommendedName>
        <fullName evidence="3">Tat pathway signal protein</fullName>
    </recommendedName>
</protein>
<dbReference type="SUPFAM" id="SSF101898">
    <property type="entry name" value="NHL repeat"/>
    <property type="match status" value="1"/>
</dbReference>
<dbReference type="OrthoDB" id="9801383at2"/>
<dbReference type="InterPro" id="IPR008557">
    <property type="entry name" value="PhoX"/>
</dbReference>
<gene>
    <name evidence="1" type="ORF">NWI01_31490</name>
</gene>
<evidence type="ECO:0000313" key="1">
    <source>
        <dbReference type="EMBL" id="GEC17257.1"/>
    </source>
</evidence>
<dbReference type="EMBL" id="BJNF01000098">
    <property type="protein sequence ID" value="GEC17257.1"/>
    <property type="molecule type" value="Genomic_DNA"/>
</dbReference>
<name>A0A4Y3WE13_NITWI</name>
<evidence type="ECO:0008006" key="3">
    <source>
        <dbReference type="Google" id="ProtNLM"/>
    </source>
</evidence>
<dbReference type="Pfam" id="PF05787">
    <property type="entry name" value="PhoX"/>
    <property type="match status" value="1"/>
</dbReference>
<reference evidence="1 2" key="1">
    <citation type="submission" date="2019-06" db="EMBL/GenBank/DDBJ databases">
        <title>Whole genome shotgun sequence of Nitrobacter winogradskyi NBRC 14297.</title>
        <authorList>
            <person name="Hosoyama A."/>
            <person name="Uohara A."/>
            <person name="Ohji S."/>
            <person name="Ichikawa N."/>
        </authorList>
    </citation>
    <scope>NUCLEOTIDE SEQUENCE [LARGE SCALE GENOMIC DNA]</scope>
    <source>
        <strain evidence="1 2">NBRC 14297</strain>
    </source>
</reference>